<protein>
    <submittedName>
        <fullName evidence="7">DUF6-domain-containing protein</fullName>
    </submittedName>
</protein>
<feature type="transmembrane region" description="Helical" evidence="5">
    <location>
        <begin position="30"/>
        <end position="51"/>
    </location>
</feature>
<organism evidence="7 8">
    <name type="scientific">Conidiobolus coronatus (strain ATCC 28846 / CBS 209.66 / NRRL 28638)</name>
    <name type="common">Delacroixia coronata</name>
    <dbReference type="NCBI Taxonomy" id="796925"/>
    <lineage>
        <taxon>Eukaryota</taxon>
        <taxon>Fungi</taxon>
        <taxon>Fungi incertae sedis</taxon>
        <taxon>Zoopagomycota</taxon>
        <taxon>Entomophthoromycotina</taxon>
        <taxon>Entomophthoromycetes</taxon>
        <taxon>Entomophthorales</taxon>
        <taxon>Ancylistaceae</taxon>
        <taxon>Conidiobolus</taxon>
    </lineage>
</organism>
<dbReference type="OMA" id="QIIFIRM"/>
<feature type="transmembrane region" description="Helical" evidence="5">
    <location>
        <begin position="214"/>
        <end position="237"/>
    </location>
</feature>
<sequence>MSDQESLIEYNINHQNYQSLIISPPNHRKYVKGLICMALSAFAFSINGLFVKLGTSHYHVLQLIFARSSFQLAFGIIASLWLRIEVFGKKELRGWLLLRGLLGSSANALFYYSLSLLPMGDATVIFFTGPMFTSIFACLFLGEEFTKLDFLTSALCLLGVALCSKPSFLLTTQAIEIFRSDSSWNRDIGSLAAFAGAILSALAYVTVRKLGSQVHILVHITYFGLASSIFSFIMAFVQNKFTPVELDTGILILLVLGVTACIGQCFTNLGLQLAPAGPGTLMRNLDILFAFIYSVLIFNEIPDFYSILGAALIFGCAVLTWLKKWLARY</sequence>
<gene>
    <name evidence="7" type="ORF">CONCODRAFT_7419</name>
</gene>
<dbReference type="Proteomes" id="UP000070444">
    <property type="component" value="Unassembled WGS sequence"/>
</dbReference>
<evidence type="ECO:0000256" key="5">
    <source>
        <dbReference type="SAM" id="Phobius"/>
    </source>
</evidence>
<dbReference type="EMBL" id="KQ964513">
    <property type="protein sequence ID" value="KXN70084.1"/>
    <property type="molecule type" value="Genomic_DNA"/>
</dbReference>
<feature type="transmembrane region" description="Helical" evidence="5">
    <location>
        <begin position="249"/>
        <end position="269"/>
    </location>
</feature>
<dbReference type="SUPFAM" id="SSF103481">
    <property type="entry name" value="Multidrug resistance efflux transporter EmrE"/>
    <property type="match status" value="2"/>
</dbReference>
<comment type="subcellular location">
    <subcellularLocation>
        <location evidence="1">Membrane</location>
        <topology evidence="1">Multi-pass membrane protein</topology>
    </subcellularLocation>
</comment>
<keyword evidence="8" id="KW-1185">Reference proteome</keyword>
<feature type="domain" description="EamA" evidence="6">
    <location>
        <begin position="32"/>
        <end position="163"/>
    </location>
</feature>
<dbReference type="PANTHER" id="PTHR22911:SF6">
    <property type="entry name" value="SOLUTE CARRIER FAMILY 35 MEMBER G1"/>
    <property type="match status" value="1"/>
</dbReference>
<evidence type="ECO:0000259" key="6">
    <source>
        <dbReference type="Pfam" id="PF00892"/>
    </source>
</evidence>
<dbReference type="PANTHER" id="PTHR22911">
    <property type="entry name" value="ACYL-MALONYL CONDENSING ENZYME-RELATED"/>
    <property type="match status" value="1"/>
</dbReference>
<dbReference type="GO" id="GO:0016020">
    <property type="term" value="C:membrane"/>
    <property type="evidence" value="ECO:0007669"/>
    <property type="project" value="UniProtKB-SubCell"/>
</dbReference>
<accession>A0A137P576</accession>
<keyword evidence="4 5" id="KW-0472">Membrane</keyword>
<dbReference type="InterPro" id="IPR037185">
    <property type="entry name" value="EmrE-like"/>
</dbReference>
<evidence type="ECO:0000256" key="1">
    <source>
        <dbReference type="ARBA" id="ARBA00004141"/>
    </source>
</evidence>
<proteinExistence type="predicted"/>
<evidence type="ECO:0000256" key="2">
    <source>
        <dbReference type="ARBA" id="ARBA00022692"/>
    </source>
</evidence>
<dbReference type="OrthoDB" id="306876at2759"/>
<evidence type="ECO:0000313" key="8">
    <source>
        <dbReference type="Proteomes" id="UP000070444"/>
    </source>
</evidence>
<dbReference type="AlphaFoldDB" id="A0A137P576"/>
<feature type="transmembrane region" description="Helical" evidence="5">
    <location>
        <begin position="304"/>
        <end position="322"/>
    </location>
</feature>
<dbReference type="Pfam" id="PF00892">
    <property type="entry name" value="EamA"/>
    <property type="match status" value="2"/>
</dbReference>
<feature type="transmembrane region" description="Helical" evidence="5">
    <location>
        <begin position="148"/>
        <end position="168"/>
    </location>
</feature>
<dbReference type="InterPro" id="IPR000620">
    <property type="entry name" value="EamA_dom"/>
</dbReference>
<evidence type="ECO:0000256" key="4">
    <source>
        <dbReference type="ARBA" id="ARBA00023136"/>
    </source>
</evidence>
<keyword evidence="2 5" id="KW-0812">Transmembrane</keyword>
<feature type="transmembrane region" description="Helical" evidence="5">
    <location>
        <begin position="94"/>
        <end position="112"/>
    </location>
</feature>
<feature type="domain" description="EamA" evidence="6">
    <location>
        <begin position="188"/>
        <end position="320"/>
    </location>
</feature>
<feature type="transmembrane region" description="Helical" evidence="5">
    <location>
        <begin position="281"/>
        <end position="298"/>
    </location>
</feature>
<feature type="transmembrane region" description="Helical" evidence="5">
    <location>
        <begin position="124"/>
        <end position="141"/>
    </location>
</feature>
<reference evidence="7 8" key="1">
    <citation type="journal article" date="2015" name="Genome Biol. Evol.">
        <title>Phylogenomic analyses indicate that early fungi evolved digesting cell walls of algal ancestors of land plants.</title>
        <authorList>
            <person name="Chang Y."/>
            <person name="Wang S."/>
            <person name="Sekimoto S."/>
            <person name="Aerts A.L."/>
            <person name="Choi C."/>
            <person name="Clum A."/>
            <person name="LaButti K.M."/>
            <person name="Lindquist E.A."/>
            <person name="Yee Ngan C."/>
            <person name="Ohm R.A."/>
            <person name="Salamov A.A."/>
            <person name="Grigoriev I.V."/>
            <person name="Spatafora J.W."/>
            <person name="Berbee M.L."/>
        </authorList>
    </citation>
    <scope>NUCLEOTIDE SEQUENCE [LARGE SCALE GENOMIC DNA]</scope>
    <source>
        <strain evidence="7 8">NRRL 28638</strain>
    </source>
</reference>
<keyword evidence="3 5" id="KW-1133">Transmembrane helix</keyword>
<feature type="transmembrane region" description="Helical" evidence="5">
    <location>
        <begin position="188"/>
        <end position="207"/>
    </location>
</feature>
<evidence type="ECO:0000313" key="7">
    <source>
        <dbReference type="EMBL" id="KXN70084.1"/>
    </source>
</evidence>
<evidence type="ECO:0000256" key="3">
    <source>
        <dbReference type="ARBA" id="ARBA00022989"/>
    </source>
</evidence>
<name>A0A137P576_CONC2</name>
<feature type="transmembrane region" description="Helical" evidence="5">
    <location>
        <begin position="63"/>
        <end position="82"/>
    </location>
</feature>